<dbReference type="Pfam" id="PF00989">
    <property type="entry name" value="PAS"/>
    <property type="match status" value="1"/>
</dbReference>
<dbReference type="InterPro" id="IPR035965">
    <property type="entry name" value="PAS-like_dom_sf"/>
</dbReference>
<dbReference type="Gene3D" id="3.30.450.20">
    <property type="entry name" value="PAS domain"/>
    <property type="match status" value="1"/>
</dbReference>
<dbReference type="GO" id="GO:0006355">
    <property type="term" value="P:regulation of DNA-templated transcription"/>
    <property type="evidence" value="ECO:0007669"/>
    <property type="project" value="InterPro"/>
</dbReference>
<evidence type="ECO:0000259" key="1">
    <source>
        <dbReference type="PROSITE" id="PS50112"/>
    </source>
</evidence>
<gene>
    <name evidence="2" type="ORF">SAMN06265338_1011000</name>
</gene>
<dbReference type="RefSeq" id="WP_088519396.1">
    <property type="nucleotide sequence ID" value="NZ_FYDG01000001.1"/>
</dbReference>
<reference evidence="3" key="1">
    <citation type="submission" date="2017-06" db="EMBL/GenBank/DDBJ databases">
        <authorList>
            <person name="Varghese N."/>
            <person name="Submissions S."/>
        </authorList>
    </citation>
    <scope>NUCLEOTIDE SEQUENCE [LARGE SCALE GENOMIC DNA]</scope>
    <source>
        <strain evidence="3">DSM 137</strain>
    </source>
</reference>
<feature type="domain" description="PAS" evidence="1">
    <location>
        <begin position="25"/>
        <end position="77"/>
    </location>
</feature>
<dbReference type="Proteomes" id="UP000198418">
    <property type="component" value="Unassembled WGS sequence"/>
</dbReference>
<dbReference type="CDD" id="cd00130">
    <property type="entry name" value="PAS"/>
    <property type="match status" value="1"/>
</dbReference>
<keyword evidence="3" id="KW-1185">Reference proteome</keyword>
<organism evidence="2 3">
    <name type="scientific">Rhodoblastus acidophilus</name>
    <name type="common">Rhodopseudomonas acidophila</name>
    <dbReference type="NCBI Taxonomy" id="1074"/>
    <lineage>
        <taxon>Bacteria</taxon>
        <taxon>Pseudomonadati</taxon>
        <taxon>Pseudomonadota</taxon>
        <taxon>Alphaproteobacteria</taxon>
        <taxon>Hyphomicrobiales</taxon>
        <taxon>Rhodoblastaceae</taxon>
        <taxon>Rhodoblastus</taxon>
    </lineage>
</organism>
<name>A0A212QP33_RHOAC</name>
<dbReference type="InterPro" id="IPR000014">
    <property type="entry name" value="PAS"/>
</dbReference>
<dbReference type="PROSITE" id="PS50112">
    <property type="entry name" value="PAS"/>
    <property type="match status" value="1"/>
</dbReference>
<dbReference type="SUPFAM" id="SSF55785">
    <property type="entry name" value="PYP-like sensor domain (PAS domain)"/>
    <property type="match status" value="1"/>
</dbReference>
<proteinExistence type="predicted"/>
<sequence>MKTQITPTDREVFFERDRFIVSKTDLKGRLTYVNRAFRDISHYSAKELIGAPHSVVRHPDMPRAIFKFMWDRILEGHEVFTYVKNITKLGDHYWVFAHVTPSFDDGGAFLGFHSNRRAPDRRVLSETIVPLYASLLKTEKATANAKDGLAASYRQFTDIVQSKARSYDEMVFSL</sequence>
<dbReference type="NCBIfam" id="TIGR00229">
    <property type="entry name" value="sensory_box"/>
    <property type="match status" value="1"/>
</dbReference>
<evidence type="ECO:0000313" key="2">
    <source>
        <dbReference type="EMBL" id="SNB61187.1"/>
    </source>
</evidence>
<dbReference type="OrthoDB" id="266313at2"/>
<dbReference type="AlphaFoldDB" id="A0A212QP33"/>
<evidence type="ECO:0000313" key="3">
    <source>
        <dbReference type="Proteomes" id="UP000198418"/>
    </source>
</evidence>
<dbReference type="EMBL" id="FYDG01000001">
    <property type="protein sequence ID" value="SNB61187.1"/>
    <property type="molecule type" value="Genomic_DNA"/>
</dbReference>
<accession>A0A212QP33</accession>
<dbReference type="InterPro" id="IPR013767">
    <property type="entry name" value="PAS_fold"/>
</dbReference>
<protein>
    <submittedName>
        <fullName evidence="2">PAS domain S-box-containing protein</fullName>
    </submittedName>
</protein>